<dbReference type="AlphaFoldDB" id="A0A061QV83"/>
<proteinExistence type="predicted"/>
<dbReference type="EMBL" id="GBEZ01024626">
    <property type="protein sequence ID" value="JAC62380.1"/>
    <property type="molecule type" value="Transcribed_RNA"/>
</dbReference>
<gene>
    <name evidence="1" type="ORF">TSPGSL018_23507</name>
</gene>
<sequence length="101" mass="11327">MAPDNTLGSRLFHFLTSLRKANPTTGFCTAVFTDAVTLVPTQVLSRAQVIRFNVTGLEKGKREFFQRCGKLRFAQVYDIPSLLKYGFTLQYFTSLVGIAKT</sequence>
<organism evidence="1">
    <name type="scientific">Tetraselmis sp. GSL018</name>
    <dbReference type="NCBI Taxonomy" id="582737"/>
    <lineage>
        <taxon>Eukaryota</taxon>
        <taxon>Viridiplantae</taxon>
        <taxon>Chlorophyta</taxon>
        <taxon>core chlorophytes</taxon>
        <taxon>Chlorodendrophyceae</taxon>
        <taxon>Chlorodendrales</taxon>
        <taxon>Chlorodendraceae</taxon>
        <taxon>Tetraselmis</taxon>
    </lineage>
</organism>
<protein>
    <submittedName>
        <fullName evidence="1">Uncharacterized protein</fullName>
    </submittedName>
</protein>
<evidence type="ECO:0000313" key="1">
    <source>
        <dbReference type="EMBL" id="JAC62380.1"/>
    </source>
</evidence>
<accession>A0A061QV83</accession>
<reference evidence="1" key="1">
    <citation type="submission" date="2014-05" db="EMBL/GenBank/DDBJ databases">
        <title>The transcriptome of the halophilic microalga Tetraselmis sp. GSL018 isolated from the Great Salt Lake, Utah.</title>
        <authorList>
            <person name="Jinkerson R.E."/>
            <person name="D'Adamo S."/>
            <person name="Posewitz M.C."/>
        </authorList>
    </citation>
    <scope>NUCLEOTIDE SEQUENCE</scope>
    <source>
        <strain evidence="1">GSL018</strain>
    </source>
</reference>
<name>A0A061QV83_9CHLO</name>